<evidence type="ECO:0000313" key="4">
    <source>
        <dbReference type="Proteomes" id="UP001060336"/>
    </source>
</evidence>
<keyword evidence="2" id="KW-0732">Signal</keyword>
<dbReference type="PROSITE" id="PS51257">
    <property type="entry name" value="PROKAR_LIPOPROTEIN"/>
    <property type="match status" value="1"/>
</dbReference>
<feature type="repeat" description="TPR" evidence="1">
    <location>
        <begin position="483"/>
        <end position="516"/>
    </location>
</feature>
<dbReference type="EMBL" id="CP102480">
    <property type="protein sequence ID" value="UUX47968.1"/>
    <property type="molecule type" value="Genomic_DNA"/>
</dbReference>
<sequence>MKSFASRNGRRICAVLAAAMLSACAATGGGGDLPEVPTRDTTSGDYLKALHAYRSSDLGAAAQNFSAVLEADPGNPGLTQRTFLARISDGQTDAAITMAADLVGRQSGYAFGRLVLALAALKDSDYDTARRQLEAVEESRLTQILRPLLLAWVEAGSGNWELTEIHLDAIRKQGGFVLLADLHAGYIAALKGDAEALDTAFQAALSAIDRPPARLRIGAALHYAQLGREAQAREILSGGDFTDQNRAAIDAALAAALTGGKAKGLVSSASDGVAEALFDIASALQRDRGSEIALIYAQLALYMRPDFPLASLLVGEILDDRGRHGDALAIYRRIGRDSIYHMMAGLRTAAALDALDEKAGALSELKALAKAYPDNGTVLVRLADTLRTDERWGEAINAYDAAFKKLGAAAEDDWTLYYTRGIALERAKRWERAEKDFLKALELSPEQPYVMNYLGYSWVEQGRNLAEAQSLIERAVKQRPNDGYIVDSLGWVLYRTGQYDEAVPHLERAVQLRPGDAVINDHLGDAYWRVGRRLEATYQWRRSLEMGPEPGLAAEIERKLQGGLVGGSKAPAPGNG</sequence>
<evidence type="ECO:0000256" key="1">
    <source>
        <dbReference type="PROSITE-ProRule" id="PRU00339"/>
    </source>
</evidence>
<name>A0A9J7AKF4_9PROT</name>
<organism evidence="3 4">
    <name type="scientific">Nisaea acidiphila</name>
    <dbReference type="NCBI Taxonomy" id="1862145"/>
    <lineage>
        <taxon>Bacteria</taxon>
        <taxon>Pseudomonadati</taxon>
        <taxon>Pseudomonadota</taxon>
        <taxon>Alphaproteobacteria</taxon>
        <taxon>Rhodospirillales</taxon>
        <taxon>Thalassobaculaceae</taxon>
        <taxon>Nisaea</taxon>
    </lineage>
</organism>
<dbReference type="Pfam" id="PF13432">
    <property type="entry name" value="TPR_16"/>
    <property type="match status" value="2"/>
</dbReference>
<keyword evidence="1" id="KW-0802">TPR repeat</keyword>
<dbReference type="AlphaFoldDB" id="A0A9J7AKF4"/>
<proteinExistence type="predicted"/>
<accession>A0A9J7AKF4</accession>
<evidence type="ECO:0000313" key="3">
    <source>
        <dbReference type="EMBL" id="UUX47968.1"/>
    </source>
</evidence>
<feature type="chain" id="PRO_5039900332" evidence="2">
    <location>
        <begin position="26"/>
        <end position="576"/>
    </location>
</feature>
<dbReference type="InterPro" id="IPR019734">
    <property type="entry name" value="TPR_rpt"/>
</dbReference>
<dbReference type="PANTHER" id="PTHR12558">
    <property type="entry name" value="CELL DIVISION CYCLE 16,23,27"/>
    <property type="match status" value="1"/>
</dbReference>
<reference evidence="3" key="1">
    <citation type="submission" date="2022-08" db="EMBL/GenBank/DDBJ databases">
        <title>Nisaea acidiphila sp. nov., isolated from a marine algal debris and emended description of the genus Nisaea Urios et al. 2008.</title>
        <authorList>
            <person name="Kwon K."/>
        </authorList>
    </citation>
    <scope>NUCLEOTIDE SEQUENCE</scope>
    <source>
        <strain evidence="3">MEBiC11861</strain>
    </source>
</reference>
<dbReference type="Gene3D" id="1.25.40.10">
    <property type="entry name" value="Tetratricopeptide repeat domain"/>
    <property type="match status" value="2"/>
</dbReference>
<dbReference type="RefSeq" id="WP_257766477.1">
    <property type="nucleotide sequence ID" value="NZ_CP102480.1"/>
</dbReference>
<keyword evidence="4" id="KW-1185">Reference proteome</keyword>
<dbReference type="Proteomes" id="UP001060336">
    <property type="component" value="Chromosome"/>
</dbReference>
<feature type="repeat" description="TPR" evidence="1">
    <location>
        <begin position="414"/>
        <end position="447"/>
    </location>
</feature>
<evidence type="ECO:0000256" key="2">
    <source>
        <dbReference type="SAM" id="SignalP"/>
    </source>
</evidence>
<dbReference type="SUPFAM" id="SSF48452">
    <property type="entry name" value="TPR-like"/>
    <property type="match status" value="2"/>
</dbReference>
<feature type="signal peptide" evidence="2">
    <location>
        <begin position="1"/>
        <end position="25"/>
    </location>
</feature>
<dbReference type="PANTHER" id="PTHR12558:SF13">
    <property type="entry name" value="CELL DIVISION CYCLE PROTEIN 27 HOMOLOG"/>
    <property type="match status" value="1"/>
</dbReference>
<protein>
    <submittedName>
        <fullName evidence="3">Tetratricopeptide repeat protein</fullName>
    </submittedName>
</protein>
<dbReference type="SMART" id="SM00028">
    <property type="entry name" value="TPR"/>
    <property type="match status" value="7"/>
</dbReference>
<dbReference type="KEGG" id="naci:NUH88_11110"/>
<dbReference type="InterPro" id="IPR011990">
    <property type="entry name" value="TPR-like_helical_dom_sf"/>
</dbReference>
<gene>
    <name evidence="3" type="ORF">NUH88_11110</name>
</gene>
<dbReference type="PROSITE" id="PS50005">
    <property type="entry name" value="TPR"/>
    <property type="match status" value="2"/>
</dbReference>